<gene>
    <name evidence="8 10" type="primary">PAQR5</name>
</gene>
<keyword evidence="4 7" id="KW-1133">Transmembrane helix</keyword>
<accession>A0A5F5PW35</accession>
<dbReference type="GO" id="GO:0016020">
    <property type="term" value="C:membrane"/>
    <property type="evidence" value="ECO:0007669"/>
    <property type="project" value="UniProtKB-SubCell"/>
</dbReference>
<dbReference type="PANTHER" id="PTHR20855">
    <property type="entry name" value="ADIPOR/PROGESTIN RECEPTOR-RELATED"/>
    <property type="match status" value="1"/>
</dbReference>
<reference evidence="8 9" key="1">
    <citation type="journal article" date="2009" name="Science">
        <title>Genome sequence, comparative analysis, and population genetics of the domestic horse.</title>
        <authorList>
            <consortium name="Broad Institute Genome Sequencing Platform"/>
            <consortium name="Broad Institute Whole Genome Assembly Team"/>
            <person name="Wade C.M."/>
            <person name="Giulotto E."/>
            <person name="Sigurdsson S."/>
            <person name="Zoli M."/>
            <person name="Gnerre S."/>
            <person name="Imsland F."/>
            <person name="Lear T.L."/>
            <person name="Adelson D.L."/>
            <person name="Bailey E."/>
            <person name="Bellone R.R."/>
            <person name="Bloecker H."/>
            <person name="Distl O."/>
            <person name="Edgar R.C."/>
            <person name="Garber M."/>
            <person name="Leeb T."/>
            <person name="Mauceli E."/>
            <person name="MacLeod J.N."/>
            <person name="Penedo M.C.T."/>
            <person name="Raison J.M."/>
            <person name="Sharpe T."/>
            <person name="Vogel J."/>
            <person name="Andersson L."/>
            <person name="Antczak D.F."/>
            <person name="Biagi T."/>
            <person name="Binns M.M."/>
            <person name="Chowdhary B.P."/>
            <person name="Coleman S.J."/>
            <person name="Della Valle G."/>
            <person name="Fryc S."/>
            <person name="Guerin G."/>
            <person name="Hasegawa T."/>
            <person name="Hill E.W."/>
            <person name="Jurka J."/>
            <person name="Kiialainen A."/>
            <person name="Lindgren G."/>
            <person name="Liu J."/>
            <person name="Magnani E."/>
            <person name="Mickelson J.R."/>
            <person name="Murray J."/>
            <person name="Nergadze S.G."/>
            <person name="Onofrio R."/>
            <person name="Pedroni S."/>
            <person name="Piras M.F."/>
            <person name="Raudsepp T."/>
            <person name="Rocchi M."/>
            <person name="Roeed K.H."/>
            <person name="Ryder O.A."/>
            <person name="Searle S."/>
            <person name="Skow L."/>
            <person name="Swinburne J.E."/>
            <person name="Syvaenen A.C."/>
            <person name="Tozaki T."/>
            <person name="Valberg S.J."/>
            <person name="Vaudin M."/>
            <person name="White J.R."/>
            <person name="Zody M.C."/>
            <person name="Lander E.S."/>
            <person name="Lindblad-Toh K."/>
        </authorList>
    </citation>
    <scope>NUCLEOTIDE SEQUENCE [LARGE SCALE GENOMIC DNA]</scope>
    <source>
        <strain evidence="8 9">Thoroughbred</strain>
    </source>
</reference>
<evidence type="ECO:0000256" key="2">
    <source>
        <dbReference type="ARBA" id="ARBA00007018"/>
    </source>
</evidence>
<dbReference type="AlphaFoldDB" id="A0A5F5PW35"/>
<proteinExistence type="inferred from homology"/>
<dbReference type="GeneTree" id="ENSGT00940000158844"/>
<reference evidence="8" key="3">
    <citation type="submission" date="2025-09" db="UniProtKB">
        <authorList>
            <consortium name="Ensembl"/>
        </authorList>
    </citation>
    <scope>IDENTIFICATION</scope>
    <source>
        <strain evidence="8">Thoroughbred</strain>
    </source>
</reference>
<evidence type="ECO:0000256" key="5">
    <source>
        <dbReference type="ARBA" id="ARBA00023136"/>
    </source>
</evidence>
<evidence type="ECO:0000256" key="7">
    <source>
        <dbReference type="SAM" id="Phobius"/>
    </source>
</evidence>
<feature type="binding site" evidence="6">
    <location>
        <position position="231"/>
    </location>
    <ligand>
        <name>Zn(2+)</name>
        <dbReference type="ChEBI" id="CHEBI:29105"/>
    </ligand>
</feature>
<keyword evidence="9" id="KW-1185">Reference proteome</keyword>
<evidence type="ECO:0000256" key="3">
    <source>
        <dbReference type="ARBA" id="ARBA00022692"/>
    </source>
</evidence>
<protein>
    <submittedName>
        <fullName evidence="8">Progestin and adipoQ receptor family member 5</fullName>
    </submittedName>
</protein>
<organism evidence="8 9">
    <name type="scientific">Equus caballus</name>
    <name type="common">Horse</name>
    <dbReference type="NCBI Taxonomy" id="9796"/>
    <lineage>
        <taxon>Eukaryota</taxon>
        <taxon>Metazoa</taxon>
        <taxon>Chordata</taxon>
        <taxon>Craniata</taxon>
        <taxon>Vertebrata</taxon>
        <taxon>Euteleostomi</taxon>
        <taxon>Mammalia</taxon>
        <taxon>Eutheria</taxon>
        <taxon>Laurasiatheria</taxon>
        <taxon>Perissodactyla</taxon>
        <taxon>Equidae</taxon>
        <taxon>Equus</taxon>
    </lineage>
</organism>
<keyword evidence="6" id="KW-0862">Zinc</keyword>
<sequence>MEASPEIQCFLPSGSRQRLDCLGPSCRPRRCLESWGPVCGSRPSRSDSLAVATPCGRIWNCALVVGGPSLWLLALLPLILCCCLFSLLLFVLFFPVDSAWQLERLVPLPLGKNFIRPGEIFSQVAGSPCFGGWPSPARAGCLSAFLEIQKPRLYKMLRVLAFAYPYLWDSVPIFYRLFLFPGESAQNEATLYHQKHTAITLLASFFYSAHLPERLAPGRFDYIGHSHQLFHVCVILATHVQMEAILLDKTLRQEWLLVNSRPLSFPQIAGAILLCLVFSLGNIIYFSAALYRIPEPELHKKET</sequence>
<dbReference type="PANTHER" id="PTHR20855:SF38">
    <property type="entry name" value="MEMBRANE PROGESTIN RECEPTOR GAMMA"/>
    <property type="match status" value="1"/>
</dbReference>
<name>A0A5F5PW35_HORSE</name>
<feature type="transmembrane region" description="Helical" evidence="7">
    <location>
        <begin position="267"/>
        <end position="291"/>
    </location>
</feature>
<evidence type="ECO:0000256" key="1">
    <source>
        <dbReference type="ARBA" id="ARBA00004141"/>
    </source>
</evidence>
<feature type="binding site" evidence="6">
    <location>
        <position position="227"/>
    </location>
    <ligand>
        <name>Zn(2+)</name>
        <dbReference type="ChEBI" id="CHEBI:29105"/>
    </ligand>
</feature>
<dbReference type="GO" id="GO:0046872">
    <property type="term" value="F:metal ion binding"/>
    <property type="evidence" value="ECO:0007669"/>
    <property type="project" value="UniProtKB-KW"/>
</dbReference>
<feature type="transmembrane region" description="Helical" evidence="7">
    <location>
        <begin position="159"/>
        <end position="179"/>
    </location>
</feature>
<feature type="transmembrane region" description="Helical" evidence="7">
    <location>
        <begin position="70"/>
        <end position="94"/>
    </location>
</feature>
<dbReference type="Proteomes" id="UP000002281">
    <property type="component" value="Chromosome 1"/>
</dbReference>
<evidence type="ECO:0000313" key="8">
    <source>
        <dbReference type="Ensembl" id="ENSECAP00000052000.1"/>
    </source>
</evidence>
<evidence type="ECO:0000256" key="6">
    <source>
        <dbReference type="PIRSR" id="PIRSR604254-1"/>
    </source>
</evidence>
<reference evidence="8" key="2">
    <citation type="submission" date="2025-08" db="UniProtKB">
        <authorList>
            <consortium name="Ensembl"/>
        </authorList>
    </citation>
    <scope>IDENTIFICATION</scope>
    <source>
        <strain evidence="8">Thoroughbred</strain>
    </source>
</reference>
<dbReference type="InterPro" id="IPR004254">
    <property type="entry name" value="AdipoR/HlyIII-related"/>
</dbReference>
<dbReference type="Bgee" id="ENSECAG00000008154">
    <property type="expression patterns" value="Expressed in adult mammalian kidney and 15 other cell types or tissues"/>
</dbReference>
<dbReference type="Ensembl" id="ENSECAT00000075651.2">
    <property type="protein sequence ID" value="ENSECAP00000052000.1"/>
    <property type="gene ID" value="ENSECAG00000008154.4"/>
</dbReference>
<comment type="similarity">
    <text evidence="2">Belongs to the ADIPOR family.</text>
</comment>
<evidence type="ECO:0000313" key="10">
    <source>
        <dbReference type="VGNC" id="VGNC:21156"/>
    </source>
</evidence>
<keyword evidence="3 7" id="KW-0812">Transmembrane</keyword>
<dbReference type="VGNC" id="VGNC:21156">
    <property type="gene designation" value="PAQR5"/>
</dbReference>
<keyword evidence="5 7" id="KW-0472">Membrane</keyword>
<dbReference type="Pfam" id="PF03006">
    <property type="entry name" value="HlyIII"/>
    <property type="match status" value="1"/>
</dbReference>
<comment type="subcellular location">
    <subcellularLocation>
        <location evidence="1">Membrane</location>
        <topology evidence="1">Multi-pass membrane protein</topology>
    </subcellularLocation>
</comment>
<evidence type="ECO:0000256" key="4">
    <source>
        <dbReference type="ARBA" id="ARBA00022989"/>
    </source>
</evidence>
<dbReference type="ExpressionAtlas" id="A0A5F5PW35">
    <property type="expression patterns" value="baseline"/>
</dbReference>
<keyword evidence="6" id="KW-0479">Metal-binding</keyword>
<evidence type="ECO:0000313" key="9">
    <source>
        <dbReference type="Proteomes" id="UP000002281"/>
    </source>
</evidence>